<dbReference type="InterPro" id="IPR018490">
    <property type="entry name" value="cNMP-bd_dom_sf"/>
</dbReference>
<dbReference type="Gene3D" id="2.60.120.10">
    <property type="entry name" value="Jelly Rolls"/>
    <property type="match status" value="6"/>
</dbReference>
<dbReference type="Pfam" id="PF00027">
    <property type="entry name" value="cNMP_binding"/>
    <property type="match status" value="1"/>
</dbReference>
<dbReference type="CDD" id="cd00821">
    <property type="entry name" value="PH"/>
    <property type="match status" value="1"/>
</dbReference>
<feature type="domain" description="Cyclic nucleotide-binding" evidence="1">
    <location>
        <begin position="745"/>
        <end position="805"/>
    </location>
</feature>
<gene>
    <name evidence="3" type="primary">Aste57867_2389</name>
    <name evidence="2" type="ORF">As57867_002383</name>
    <name evidence="3" type="ORF">ASTE57867_2389</name>
</gene>
<dbReference type="PANTHER" id="PTHR23011">
    <property type="entry name" value="CYCLIC NUCLEOTIDE-BINDING DOMAIN CONTAINING PROTEIN"/>
    <property type="match status" value="1"/>
</dbReference>
<name>A0A485K862_9STRA</name>
<dbReference type="Proteomes" id="UP000332933">
    <property type="component" value="Unassembled WGS sequence"/>
</dbReference>
<keyword evidence="4" id="KW-1185">Reference proteome</keyword>
<reference evidence="2" key="2">
    <citation type="submission" date="2019-06" db="EMBL/GenBank/DDBJ databases">
        <title>Genomics analysis of Aphanomyces spp. identifies a new class of oomycete effector associated with host adaptation.</title>
        <authorList>
            <person name="Gaulin E."/>
        </authorList>
    </citation>
    <scope>NUCLEOTIDE SEQUENCE</scope>
    <source>
        <strain evidence="2">CBS 578.67</strain>
    </source>
</reference>
<dbReference type="PROSITE" id="PS50042">
    <property type="entry name" value="CNMP_BINDING_3"/>
    <property type="match status" value="4"/>
</dbReference>
<accession>A0A485K862</accession>
<evidence type="ECO:0000259" key="1">
    <source>
        <dbReference type="PROSITE" id="PS50042"/>
    </source>
</evidence>
<dbReference type="SUPFAM" id="SSF50729">
    <property type="entry name" value="PH domain-like"/>
    <property type="match status" value="1"/>
</dbReference>
<dbReference type="CDD" id="cd00038">
    <property type="entry name" value="CAP_ED"/>
    <property type="match status" value="2"/>
</dbReference>
<dbReference type="OrthoDB" id="75276at2759"/>
<reference evidence="3 4" key="1">
    <citation type="submission" date="2019-03" db="EMBL/GenBank/DDBJ databases">
        <authorList>
            <person name="Gaulin E."/>
            <person name="Dumas B."/>
        </authorList>
    </citation>
    <scope>NUCLEOTIDE SEQUENCE [LARGE SCALE GENOMIC DNA]</scope>
    <source>
        <strain evidence="3">CBS 568.67</strain>
    </source>
</reference>
<evidence type="ECO:0000313" key="3">
    <source>
        <dbReference type="EMBL" id="VFT79590.1"/>
    </source>
</evidence>
<dbReference type="SUPFAM" id="SSF51206">
    <property type="entry name" value="cAMP-binding domain-like"/>
    <property type="match status" value="6"/>
</dbReference>
<dbReference type="EMBL" id="VJMH01000273">
    <property type="protein sequence ID" value="KAF0717281.1"/>
    <property type="molecule type" value="Genomic_DNA"/>
</dbReference>
<proteinExistence type="predicted"/>
<feature type="domain" description="Cyclic nucleotide-binding" evidence="1">
    <location>
        <begin position="258"/>
        <end position="382"/>
    </location>
</feature>
<evidence type="ECO:0000313" key="2">
    <source>
        <dbReference type="EMBL" id="KAF0717281.1"/>
    </source>
</evidence>
<feature type="domain" description="Cyclic nucleotide-binding" evidence="1">
    <location>
        <begin position="405"/>
        <end position="490"/>
    </location>
</feature>
<dbReference type="PANTHER" id="PTHR23011:SF28">
    <property type="entry name" value="CYCLIC NUCLEOTIDE-BINDING DOMAIN CONTAINING PROTEIN"/>
    <property type="match status" value="1"/>
</dbReference>
<sequence>MTLDTPANAVAAPTAAPDAGQPNLLRKAGDTTRFEKYRAKLVLSILGIPTYDRTDSDIRIVYQFLKDRDLFTFLSPHALLYVAAECTVSKAQDGDVLHYQDEDVTGDSQMHIILDGSLCGYKNDKFAQRKNHTETFAQWLSNQVAESNEPLDFGDCITTFQSGKTNLSGLSHDCFSFSRSRVWTQRRGNKARDPQKIQRGMLAQESTTAISIRKDTLDRASAYMGSKSNSVFVRQDSVDDINRGNKTALHAFLQQFAFMTQLSEANQKAILETAHEKKLRKNEPLLTPATSSYDIIVVLTGCLAAYRLERNTIADAGVKAVTKNHGVELAQIQAGESYGEYNVWNNQPLDTRDDAQPSISSLVAIDTTEVVLIDRRQYAAILVNQEPRESLISLLAVPRLERHYFFRQLPDRVLTRVAETSTGMACPSDKVVYNKVSDADNVYFVLSGRVVVHINAADAAAAVVAQPGDTFGLDEVRLRRKRQRIAMTKAPSFLLKFPATVYFECLHELTHDLCFMPGSGFLALQQTDGTPLGVAHSSEIAKFLRCIRAFAHVPLYVLVELLPYMRVQHLTAGDVFCTEDSTSEVFVGVVTGRLSCHSRERADDTMQLFQHRAFVHVPSLHGERIVPHESIMAFEKKLTVVYGSLVHLLQPGDVCRTSYFDDGTATHRTPATMVAANSPTTLLSISQYDANQVLQRLVDWSKPATDMKTVVGSVGTVGTNGITLSPDETRLVLKQLRFPIDKPDKVVGDFTCVTLQPGDIVVSTGEVVKHFVIVLTGQLSVSVLQTKLSAAPIATTANPNMFMKLLTSNFKSTSKTLASLGTRDARRLSTLLPTIANMSRTTPWWHKQTASVAPQGAGRRLSVLRVQLDKPKDDHVADEDGAASAPTSSTGATQLPRLKLLLVTLGPGDVWGGDVTCARSWTSLHDVVAETVTEVLLCSRDRFTALRQEAMAAVMRKPEAHSKRLLAKAHWKRANIKVVETLQSNTNGPKPKFWRLLDQAANQRIKLIIKHLSHMELFQSMADETIANIVASARYDTVEKGAIIYTAGDAPKRYHVVVAGKIGLYSPHLQLEDHCLNVIHSGGGFGEFEIIMEQLTRSLSAIAEDTTKLISFASQPFLELWDKSKIDAIRAEIAFFQELHWTQRLEMDKLAHIYHTAQAVAYHKGADVVKVHAHLNHCFIIKDGSCYLGNVLNIQAKNGTSEQIETMHVASKLAQVSKGHSIWVLGEATFSLTAATANTIVYNLNFEFLRAIMPKHHVGRLEKQIKQHDEYHTAQSNMLRARAMHILNTRTHVATSVGEPEMFLPDFDLSKHDVSMTDVVAATPMTLAQVQAARALFQPPASDNHHDDDDHVTDQSSTTAVKRLLGSFWNRKRGSYRRSLMATASQPSHGVAVSTAAVVPSSPGIVFATKADGLRPSAMTTFATEVPEESFADVARDQYFAERYDVRAPFRTLRLSSISKSDAAAMAKAAALNEERFDEPLVVKYFLDMTPNTTESHDTSFLMNDAAAVKGPVVAAPQVKAAEATPSSIDQRPHAHFLKPSLSTLNLLPLTVLQRRKTIQKPLTAKSPAAHKNKPPPTTVANDVVAKTGKLGIRQASNQKQGQSTVYMVAVLRGSHLRMYRHEHDVHRKDMVRHEWTLSPMVEIVEWPPDARTPCDFQLYFPDVAGVWFTAVSLEEKSKWVAKFKQGMAADDVGGAGPGGGASFVLNPSRIVPIQKEPVASARRPQTVTEEFLPEVSYVVAFEQ</sequence>
<evidence type="ECO:0000313" key="4">
    <source>
        <dbReference type="Proteomes" id="UP000332933"/>
    </source>
</evidence>
<protein>
    <submittedName>
        <fullName evidence="3">Aste57867_2389 protein</fullName>
    </submittedName>
</protein>
<dbReference type="SMART" id="SM00100">
    <property type="entry name" value="cNMP"/>
    <property type="match status" value="2"/>
</dbReference>
<organism evidence="3 4">
    <name type="scientific">Aphanomyces stellatus</name>
    <dbReference type="NCBI Taxonomy" id="120398"/>
    <lineage>
        <taxon>Eukaryota</taxon>
        <taxon>Sar</taxon>
        <taxon>Stramenopiles</taxon>
        <taxon>Oomycota</taxon>
        <taxon>Saprolegniomycetes</taxon>
        <taxon>Saprolegniales</taxon>
        <taxon>Verrucalvaceae</taxon>
        <taxon>Aphanomyces</taxon>
    </lineage>
</organism>
<dbReference type="InterPro" id="IPR014710">
    <property type="entry name" value="RmlC-like_jellyroll"/>
</dbReference>
<dbReference type="EMBL" id="CAADRA010000273">
    <property type="protein sequence ID" value="VFT79590.1"/>
    <property type="molecule type" value="Genomic_DNA"/>
</dbReference>
<feature type="domain" description="Cyclic nucleotide-binding" evidence="1">
    <location>
        <begin position="1017"/>
        <end position="1120"/>
    </location>
</feature>
<dbReference type="InterPro" id="IPR000595">
    <property type="entry name" value="cNMP-bd_dom"/>
</dbReference>